<gene>
    <name evidence="1" type="ORF">GBAR_LOCUS12760</name>
</gene>
<dbReference type="GO" id="GO:0007131">
    <property type="term" value="P:reciprocal meiotic recombination"/>
    <property type="evidence" value="ECO:0007669"/>
    <property type="project" value="TreeGrafter"/>
</dbReference>
<comment type="caution">
    <text evidence="1">The sequence shown here is derived from an EMBL/GenBank/DDBJ whole genome shotgun (WGS) entry which is preliminary data.</text>
</comment>
<evidence type="ECO:0000313" key="2">
    <source>
        <dbReference type="Proteomes" id="UP001174909"/>
    </source>
</evidence>
<evidence type="ECO:0000313" key="1">
    <source>
        <dbReference type="EMBL" id="CAI8021547.1"/>
    </source>
</evidence>
<keyword evidence="2" id="KW-1185">Reference proteome</keyword>
<sequence length="258" mass="29131">MSQYLVTDQAVLVRRKTCQLMAAAARLHQARETTDFQDKIGIRTSDPTDPTTSILSMYEYEAKHGLGRSDSDSALERLSALPNPDPKTFEAIAALAMQGPEKRRGSAVKALKWSIHFHLQRPEPNWSRLSKCYHSYVQLVMEGEKGGDKVSMETAWGILEEVVDLLENRAEVLDNSICCSLQTFGASYPEMEVLWLLTKSWNCGIHQYRWFNMPHYIFPSPSTLSAGEALSPSCCFYPILKVSMSNTTKRRSSGVEWE</sequence>
<organism evidence="1 2">
    <name type="scientific">Geodia barretti</name>
    <name type="common">Barrett's horny sponge</name>
    <dbReference type="NCBI Taxonomy" id="519541"/>
    <lineage>
        <taxon>Eukaryota</taxon>
        <taxon>Metazoa</taxon>
        <taxon>Porifera</taxon>
        <taxon>Demospongiae</taxon>
        <taxon>Heteroscleromorpha</taxon>
        <taxon>Tetractinellida</taxon>
        <taxon>Astrophorina</taxon>
        <taxon>Geodiidae</taxon>
        <taxon>Geodia</taxon>
    </lineage>
</organism>
<name>A0AA35S2S3_GEOBA</name>
<accession>A0AA35S2S3</accession>
<reference evidence="1" key="1">
    <citation type="submission" date="2023-03" db="EMBL/GenBank/DDBJ databases">
        <authorList>
            <person name="Steffen K."/>
            <person name="Cardenas P."/>
        </authorList>
    </citation>
    <scope>NUCLEOTIDE SEQUENCE</scope>
</reference>
<dbReference type="Proteomes" id="UP001174909">
    <property type="component" value="Unassembled WGS sequence"/>
</dbReference>
<dbReference type="EMBL" id="CASHTH010001905">
    <property type="protein sequence ID" value="CAI8021547.1"/>
    <property type="molecule type" value="Genomic_DNA"/>
</dbReference>
<dbReference type="AlphaFoldDB" id="A0AA35S2S3"/>
<dbReference type="InterPro" id="IPR042861">
    <property type="entry name" value="TEX11"/>
</dbReference>
<dbReference type="PANTHER" id="PTHR47083:SF1">
    <property type="entry name" value="TESTIS-EXPRESSED PROTEIN 11"/>
    <property type="match status" value="1"/>
</dbReference>
<dbReference type="GO" id="GO:0000801">
    <property type="term" value="C:central element"/>
    <property type="evidence" value="ECO:0007669"/>
    <property type="project" value="TreeGrafter"/>
</dbReference>
<protein>
    <submittedName>
        <fullName evidence="1">Testis-expressed protein 11</fullName>
    </submittedName>
</protein>
<dbReference type="PANTHER" id="PTHR47083">
    <property type="entry name" value="TESTIS-EXPRESSED PROTEIN 11"/>
    <property type="match status" value="1"/>
</dbReference>
<dbReference type="GO" id="GO:0007060">
    <property type="term" value="P:male meiosis chromosome segregation"/>
    <property type="evidence" value="ECO:0007669"/>
    <property type="project" value="TreeGrafter"/>
</dbReference>
<dbReference type="GO" id="GO:0007130">
    <property type="term" value="P:synaptonemal complex assembly"/>
    <property type="evidence" value="ECO:0007669"/>
    <property type="project" value="TreeGrafter"/>
</dbReference>
<proteinExistence type="predicted"/>